<dbReference type="SUPFAM" id="SSF51430">
    <property type="entry name" value="NAD(P)-linked oxidoreductase"/>
    <property type="match status" value="1"/>
</dbReference>
<dbReference type="Pfam" id="PF00248">
    <property type="entry name" value="Aldo_ket_red"/>
    <property type="match status" value="1"/>
</dbReference>
<name>A0ABW0FQD8_9CAUL</name>
<feature type="domain" description="NADP-dependent oxidoreductase" evidence="2">
    <location>
        <begin position="22"/>
        <end position="288"/>
    </location>
</feature>
<dbReference type="PANTHER" id="PTHR43625:SF40">
    <property type="entry name" value="ALDO-KETO REDUCTASE YAKC [NADP(+)]"/>
    <property type="match status" value="1"/>
</dbReference>
<dbReference type="InterPro" id="IPR036812">
    <property type="entry name" value="NAD(P)_OxRdtase_dom_sf"/>
</dbReference>
<dbReference type="Proteomes" id="UP001596152">
    <property type="component" value="Unassembled WGS sequence"/>
</dbReference>
<keyword evidence="1" id="KW-0560">Oxidoreductase</keyword>
<accession>A0ABW0FQD8</accession>
<dbReference type="PRINTS" id="PR00069">
    <property type="entry name" value="ALDKETRDTASE"/>
</dbReference>
<dbReference type="InterPro" id="IPR023210">
    <property type="entry name" value="NADP_OxRdtase_dom"/>
</dbReference>
<comment type="caution">
    <text evidence="3">The sequence shown here is derived from an EMBL/GenBank/DDBJ whole genome shotgun (WGS) entry which is preliminary data.</text>
</comment>
<dbReference type="EMBL" id="JBHSLF010000013">
    <property type="protein sequence ID" value="MFC5343426.1"/>
    <property type="molecule type" value="Genomic_DNA"/>
</dbReference>
<organism evidence="3 4">
    <name type="scientific">Brevundimonas staleyi</name>
    <dbReference type="NCBI Taxonomy" id="74326"/>
    <lineage>
        <taxon>Bacteria</taxon>
        <taxon>Pseudomonadati</taxon>
        <taxon>Pseudomonadota</taxon>
        <taxon>Alphaproteobacteria</taxon>
        <taxon>Caulobacterales</taxon>
        <taxon>Caulobacteraceae</taxon>
        <taxon>Brevundimonas</taxon>
    </lineage>
</organism>
<evidence type="ECO:0000313" key="3">
    <source>
        <dbReference type="EMBL" id="MFC5343426.1"/>
    </source>
</evidence>
<dbReference type="RefSeq" id="WP_374039463.1">
    <property type="nucleotide sequence ID" value="NZ_CP169083.1"/>
</dbReference>
<sequence>MTKVDKAGEFHIGGELRVRRFGFGAMRLTGKGVWGPPENVPAAQDVLRGVIDLGINFIDTAGSYGPGDNERLIRDTLRPYPAGLVIGTKGGMRKTGPSTLENWGIELDASEPFLRQGVEGSLRDLGVERIDLYQLHRVDPKIPIEDTMGVLARLRDEGKIRHVGLSAVSVEQIERARTVIDIATVQNEYNLASRKHEDVLTLCERYTIGFIPFYPQQIGKIAEAETLKAIAARENATTALVSLAWLLRRSPVMIPIPGTSSRAHLEENADACRIALSDDDMAALEELAATFGQVGAA</sequence>
<evidence type="ECO:0000259" key="2">
    <source>
        <dbReference type="Pfam" id="PF00248"/>
    </source>
</evidence>
<keyword evidence="4" id="KW-1185">Reference proteome</keyword>
<dbReference type="InterPro" id="IPR050791">
    <property type="entry name" value="Aldo-Keto_reductase"/>
</dbReference>
<dbReference type="PANTHER" id="PTHR43625">
    <property type="entry name" value="AFLATOXIN B1 ALDEHYDE REDUCTASE"/>
    <property type="match status" value="1"/>
</dbReference>
<dbReference type="InterPro" id="IPR020471">
    <property type="entry name" value="AKR"/>
</dbReference>
<reference evidence="4" key="1">
    <citation type="journal article" date="2019" name="Int. J. Syst. Evol. Microbiol.">
        <title>The Global Catalogue of Microorganisms (GCM) 10K type strain sequencing project: providing services to taxonomists for standard genome sequencing and annotation.</title>
        <authorList>
            <consortium name="The Broad Institute Genomics Platform"/>
            <consortium name="The Broad Institute Genome Sequencing Center for Infectious Disease"/>
            <person name="Wu L."/>
            <person name="Ma J."/>
        </authorList>
    </citation>
    <scope>NUCLEOTIDE SEQUENCE [LARGE SCALE GENOMIC DNA]</scope>
    <source>
        <strain evidence="4">JCM 12125</strain>
    </source>
</reference>
<evidence type="ECO:0000313" key="4">
    <source>
        <dbReference type="Proteomes" id="UP001596152"/>
    </source>
</evidence>
<protein>
    <submittedName>
        <fullName evidence="3">Aldo/keto reductase</fullName>
    </submittedName>
</protein>
<dbReference type="Gene3D" id="3.20.20.100">
    <property type="entry name" value="NADP-dependent oxidoreductase domain"/>
    <property type="match status" value="1"/>
</dbReference>
<gene>
    <name evidence="3" type="ORF">ACFPIE_05820</name>
</gene>
<dbReference type="CDD" id="cd19088">
    <property type="entry name" value="AKR_AKR13B1"/>
    <property type="match status" value="1"/>
</dbReference>
<evidence type="ECO:0000256" key="1">
    <source>
        <dbReference type="ARBA" id="ARBA00023002"/>
    </source>
</evidence>
<proteinExistence type="predicted"/>